<name>A0A6C0M0R8_9ZZZZ</name>
<dbReference type="EMBL" id="MN740609">
    <property type="protein sequence ID" value="QHU35591.1"/>
    <property type="molecule type" value="Genomic_DNA"/>
</dbReference>
<accession>A0A6C0M0R8</accession>
<dbReference type="AlphaFoldDB" id="A0A6C0M0R8"/>
<reference evidence="1" key="1">
    <citation type="journal article" date="2020" name="Nature">
        <title>Giant virus diversity and host interactions through global metagenomics.</title>
        <authorList>
            <person name="Schulz F."/>
            <person name="Roux S."/>
            <person name="Paez-Espino D."/>
            <person name="Jungbluth S."/>
            <person name="Walsh D.A."/>
            <person name="Denef V.J."/>
            <person name="McMahon K.D."/>
            <person name="Konstantinidis K.T."/>
            <person name="Eloe-Fadrosh E.A."/>
            <person name="Kyrpides N.C."/>
            <person name="Woyke T."/>
        </authorList>
    </citation>
    <scope>NUCLEOTIDE SEQUENCE</scope>
    <source>
        <strain evidence="1">GVMAG-S-1029409-49</strain>
    </source>
</reference>
<evidence type="ECO:0000313" key="1">
    <source>
        <dbReference type="EMBL" id="QHU35591.1"/>
    </source>
</evidence>
<proteinExistence type="predicted"/>
<protein>
    <submittedName>
        <fullName evidence="1">Uncharacterized protein</fullName>
    </submittedName>
</protein>
<organism evidence="1">
    <name type="scientific">viral metagenome</name>
    <dbReference type="NCBI Taxonomy" id="1070528"/>
    <lineage>
        <taxon>unclassified sequences</taxon>
        <taxon>metagenomes</taxon>
        <taxon>organismal metagenomes</taxon>
    </lineage>
</organism>
<sequence>MIFKTHSAHRDRCVLVMHASISMSGVYRSL</sequence>